<dbReference type="Gene3D" id="3.40.50.2300">
    <property type="match status" value="2"/>
</dbReference>
<dbReference type="Gene3D" id="1.10.260.40">
    <property type="entry name" value="lambda repressor-like DNA-binding domains"/>
    <property type="match status" value="1"/>
</dbReference>
<gene>
    <name evidence="5" type="ORF">G5B42_00785</name>
</gene>
<dbReference type="Proteomes" id="UP000657177">
    <property type="component" value="Unassembled WGS sequence"/>
</dbReference>
<dbReference type="AlphaFoldDB" id="A0A8J6HQB4"/>
<dbReference type="RefSeq" id="WP_181338528.1">
    <property type="nucleotide sequence ID" value="NZ_JAAKDE010000001.1"/>
</dbReference>
<sequence>MVTIKDVAKKAGVSISTASLVINNKAGVSERLRAKVLAAIEELDYRPNGMARALKSKKSKVLGLIIPDIVNPFFPLVVRGVEAAALRYGYSLILGNTDGKLEEEARYLELFVEKCVDGIIFIPASNFKKNIRTFLRIESPKVVIDRALEGTGLPTVMTDNITGAYLATRHLLANGRRRILFISGPQDLQASQDRYKGYKKALGEFGLDEELVLNGDYTFDSGKRVMEQALKEKLCFDAVFGANDLMALGAMVVLSENKIKIPEDVEVVGYDNILFSSLSKPTLTTVEQPAYQMGYEATRLILRQIYSKKELSECKLLEPKLIVRESSPQQY</sequence>
<name>A0A8J6HQB4_9FIRM</name>
<evidence type="ECO:0000313" key="6">
    <source>
        <dbReference type="Proteomes" id="UP000657177"/>
    </source>
</evidence>
<dbReference type="InterPro" id="IPR000843">
    <property type="entry name" value="HTH_LacI"/>
</dbReference>
<dbReference type="Pfam" id="PF00356">
    <property type="entry name" value="LacI"/>
    <property type="match status" value="1"/>
</dbReference>
<dbReference type="PANTHER" id="PTHR30146">
    <property type="entry name" value="LACI-RELATED TRANSCRIPTIONAL REPRESSOR"/>
    <property type="match status" value="1"/>
</dbReference>
<dbReference type="CDD" id="cd06267">
    <property type="entry name" value="PBP1_LacI_sugar_binding-like"/>
    <property type="match status" value="1"/>
</dbReference>
<dbReference type="InterPro" id="IPR001761">
    <property type="entry name" value="Peripla_BP/Lac1_sug-bd_dom"/>
</dbReference>
<feature type="domain" description="HTH lacI-type" evidence="4">
    <location>
        <begin position="2"/>
        <end position="56"/>
    </location>
</feature>
<protein>
    <submittedName>
        <fullName evidence="5">LacI family DNA-binding transcriptional regulator</fullName>
    </submittedName>
</protein>
<dbReference type="PRINTS" id="PR00036">
    <property type="entry name" value="HTHLACI"/>
</dbReference>
<keyword evidence="2 5" id="KW-0238">DNA-binding</keyword>
<keyword evidence="1" id="KW-0805">Transcription regulation</keyword>
<dbReference type="InterPro" id="IPR028082">
    <property type="entry name" value="Peripla_BP_I"/>
</dbReference>
<evidence type="ECO:0000256" key="3">
    <source>
        <dbReference type="ARBA" id="ARBA00023163"/>
    </source>
</evidence>
<evidence type="ECO:0000256" key="2">
    <source>
        <dbReference type="ARBA" id="ARBA00023125"/>
    </source>
</evidence>
<evidence type="ECO:0000259" key="4">
    <source>
        <dbReference type="PROSITE" id="PS50932"/>
    </source>
</evidence>
<dbReference type="SUPFAM" id="SSF47413">
    <property type="entry name" value="lambda repressor-like DNA-binding domains"/>
    <property type="match status" value="1"/>
</dbReference>
<comment type="caution">
    <text evidence="5">The sequence shown here is derived from an EMBL/GenBank/DDBJ whole genome shotgun (WGS) entry which is preliminary data.</text>
</comment>
<evidence type="ECO:0000256" key="1">
    <source>
        <dbReference type="ARBA" id="ARBA00023015"/>
    </source>
</evidence>
<dbReference type="EMBL" id="JAAKDE010000001">
    <property type="protein sequence ID" value="MBA2132096.1"/>
    <property type="molecule type" value="Genomic_DNA"/>
</dbReference>
<dbReference type="Pfam" id="PF00532">
    <property type="entry name" value="Peripla_BP_1"/>
    <property type="match status" value="1"/>
</dbReference>
<dbReference type="PANTHER" id="PTHR30146:SF109">
    <property type="entry name" value="HTH-TYPE TRANSCRIPTIONAL REGULATOR GALS"/>
    <property type="match status" value="1"/>
</dbReference>
<dbReference type="PROSITE" id="PS00356">
    <property type="entry name" value="HTH_LACI_1"/>
    <property type="match status" value="1"/>
</dbReference>
<keyword evidence="3" id="KW-0804">Transcription</keyword>
<dbReference type="SMART" id="SM00354">
    <property type="entry name" value="HTH_LACI"/>
    <property type="match status" value="1"/>
</dbReference>
<proteinExistence type="predicted"/>
<keyword evidence="6" id="KW-1185">Reference proteome</keyword>
<dbReference type="CDD" id="cd01392">
    <property type="entry name" value="HTH_LacI"/>
    <property type="match status" value="1"/>
</dbReference>
<accession>A0A8J6HQB4</accession>
<evidence type="ECO:0000313" key="5">
    <source>
        <dbReference type="EMBL" id="MBA2132096.1"/>
    </source>
</evidence>
<dbReference type="InterPro" id="IPR010982">
    <property type="entry name" value="Lambda_DNA-bd_dom_sf"/>
</dbReference>
<dbReference type="GO" id="GO:0003700">
    <property type="term" value="F:DNA-binding transcription factor activity"/>
    <property type="evidence" value="ECO:0007669"/>
    <property type="project" value="TreeGrafter"/>
</dbReference>
<dbReference type="GO" id="GO:0000976">
    <property type="term" value="F:transcription cis-regulatory region binding"/>
    <property type="evidence" value="ECO:0007669"/>
    <property type="project" value="TreeGrafter"/>
</dbReference>
<organism evidence="5 6">
    <name type="scientific">Capillibacterium thermochitinicola</name>
    <dbReference type="NCBI Taxonomy" id="2699427"/>
    <lineage>
        <taxon>Bacteria</taxon>
        <taxon>Bacillati</taxon>
        <taxon>Bacillota</taxon>
        <taxon>Capillibacterium</taxon>
    </lineage>
</organism>
<reference evidence="5" key="1">
    <citation type="submission" date="2020-06" db="EMBL/GenBank/DDBJ databases">
        <title>Novel chitinolytic bacterium.</title>
        <authorList>
            <person name="Ungkulpasvich U."/>
            <person name="Kosugi A."/>
            <person name="Uke A."/>
        </authorList>
    </citation>
    <scope>NUCLEOTIDE SEQUENCE</scope>
    <source>
        <strain evidence="5">UUS1-1</strain>
    </source>
</reference>
<dbReference type="SUPFAM" id="SSF53822">
    <property type="entry name" value="Periplasmic binding protein-like I"/>
    <property type="match status" value="1"/>
</dbReference>
<dbReference type="PROSITE" id="PS50932">
    <property type="entry name" value="HTH_LACI_2"/>
    <property type="match status" value="1"/>
</dbReference>